<protein>
    <submittedName>
        <fullName evidence="2">Acyl-CoA dehydrogenase</fullName>
    </submittedName>
</protein>
<dbReference type="SUPFAM" id="SSF54637">
    <property type="entry name" value="Thioesterase/thiol ester dehydrase-isomerase"/>
    <property type="match status" value="1"/>
</dbReference>
<dbReference type="PANTHER" id="PTHR28152">
    <property type="entry name" value="HYDROXYACYL-THIOESTER DEHYDRATASE TYPE 2, MITOCHONDRIAL"/>
    <property type="match status" value="1"/>
</dbReference>
<dbReference type="RefSeq" id="WP_101073802.1">
    <property type="nucleotide sequence ID" value="NZ_PISP01000003.1"/>
</dbReference>
<dbReference type="Gene3D" id="3.10.129.10">
    <property type="entry name" value="Hotdog Thioesterase"/>
    <property type="match status" value="1"/>
</dbReference>
<sequence>MNVNEWIGNTFDISDSMAPEQFQKFEALMNGGPDSVGEGLEIPPCGHWIYFNPPIPQADLGINGHERNSDFLPPIDLPRRMWAGGTLKFKKPLKTGIPADKKSTITKIEEKDGKTGRLCFVTIRHQVSSSGAVAIDEEQTLVYREDSEKGAHPIRTKPLDIDPDWRKSTKPDSVQLFRYSALTFNSHRIHYDQDYAREMEGYPNVIVHAPFLVLLMLDAFKSKADGKVISKIQYENLGPVYLGEQITICGKSVDNTKSSLRIHGPEGKLAMKAEIDWGYDW</sequence>
<dbReference type="PANTHER" id="PTHR28152:SF1">
    <property type="entry name" value="HYDROXYACYL-THIOESTER DEHYDRATASE TYPE 2, MITOCHONDRIAL"/>
    <property type="match status" value="1"/>
</dbReference>
<accession>A0A2N0VGM0</accession>
<name>A0A2N0VGM0_9BACT</name>
<dbReference type="InterPro" id="IPR052741">
    <property type="entry name" value="Mitochondrial_HTD2"/>
</dbReference>
<evidence type="ECO:0000313" key="3">
    <source>
        <dbReference type="Proteomes" id="UP000233398"/>
    </source>
</evidence>
<dbReference type="GO" id="GO:0019171">
    <property type="term" value="F:(3R)-hydroxyacyl-[acyl-carrier-protein] dehydratase activity"/>
    <property type="evidence" value="ECO:0007669"/>
    <property type="project" value="TreeGrafter"/>
</dbReference>
<comment type="caution">
    <text evidence="2">The sequence shown here is derived from an EMBL/GenBank/DDBJ whole genome shotgun (WGS) entry which is preliminary data.</text>
</comment>
<dbReference type="Pfam" id="PF13452">
    <property type="entry name" value="FAS1_DH_region"/>
    <property type="match status" value="1"/>
</dbReference>
<reference evidence="2 3" key="1">
    <citation type="submission" date="2017-11" db="EMBL/GenBank/DDBJ databases">
        <title>Rhodohalobacter 15182 sp. nov., isolated from a salt lake.</title>
        <authorList>
            <person name="Han S."/>
        </authorList>
    </citation>
    <scope>NUCLEOTIDE SEQUENCE [LARGE SCALE GENOMIC DNA]</scope>
    <source>
        <strain evidence="2 3">15182</strain>
    </source>
</reference>
<evidence type="ECO:0000259" key="1">
    <source>
        <dbReference type="Pfam" id="PF13452"/>
    </source>
</evidence>
<dbReference type="OrthoDB" id="9759612at2"/>
<proteinExistence type="predicted"/>
<dbReference type="EMBL" id="PISP01000003">
    <property type="protein sequence ID" value="PKD43327.1"/>
    <property type="molecule type" value="Genomic_DNA"/>
</dbReference>
<evidence type="ECO:0000313" key="2">
    <source>
        <dbReference type="EMBL" id="PKD43327.1"/>
    </source>
</evidence>
<gene>
    <name evidence="2" type="ORF">CWD77_12000</name>
</gene>
<dbReference type="InterPro" id="IPR039569">
    <property type="entry name" value="FAS1-like_DH_region"/>
</dbReference>
<dbReference type="InterPro" id="IPR029069">
    <property type="entry name" value="HotDog_dom_sf"/>
</dbReference>
<dbReference type="Proteomes" id="UP000233398">
    <property type="component" value="Unassembled WGS sequence"/>
</dbReference>
<organism evidence="2 3">
    <name type="scientific">Rhodohalobacter barkolensis</name>
    <dbReference type="NCBI Taxonomy" id="2053187"/>
    <lineage>
        <taxon>Bacteria</taxon>
        <taxon>Pseudomonadati</taxon>
        <taxon>Balneolota</taxon>
        <taxon>Balneolia</taxon>
        <taxon>Balneolales</taxon>
        <taxon>Balneolaceae</taxon>
        <taxon>Rhodohalobacter</taxon>
    </lineage>
</organism>
<keyword evidence="3" id="KW-1185">Reference proteome</keyword>
<dbReference type="AlphaFoldDB" id="A0A2N0VGM0"/>
<feature type="domain" description="FAS1-like dehydratase" evidence="1">
    <location>
        <begin position="71"/>
        <end position="132"/>
    </location>
</feature>